<dbReference type="Proteomes" id="UP000756860">
    <property type="component" value="Unassembled WGS sequence"/>
</dbReference>
<reference evidence="3 4" key="1">
    <citation type="submission" date="2021-05" db="EMBL/GenBank/DDBJ databases">
        <title>The draft genome of Geobacter luticola JCM 17780.</title>
        <authorList>
            <person name="Xu Z."/>
            <person name="Masuda Y."/>
            <person name="Itoh H."/>
            <person name="Senoo K."/>
        </authorList>
    </citation>
    <scope>NUCLEOTIDE SEQUENCE [LARGE SCALE GENOMIC DNA]</scope>
    <source>
        <strain evidence="3 4">JCM 17780</strain>
    </source>
</reference>
<dbReference type="PANTHER" id="PTHR45527:SF1">
    <property type="entry name" value="FATTY ACID SYNTHASE"/>
    <property type="match status" value="1"/>
</dbReference>
<sequence>MFLLPHLLSATTEKYPDKDAVVLGESTISYAELERKSSQLAFSLVEQGVKRGDRVGMLLKKSIESIISLFGIMKAGAIYVPIDPLAPVARSQYIIQNCGIDCLITSAQGISDLFAVGETVLLPRKSIVVGLNKELSSRQRPGMECIAWEDIGDSKPVNYCQASIADVYPAYILHTSGSTGTPKGVVISHLNALSFVNMVTDFFQISPYDRIASHAPLHFDLSVFDVFGAVRKGATIDLVPEFLSTFPVKLAEFIDRRGISVWNSVSSVLTMLADKGVLERSVFDSLRLVHFSGDIMPAKYLRVLKKHMRNAAFYNIYGQTEANSSMFYRVDDIPADDAWKIPIGRPFPNIEVNVVNERNEVINHPGEDGELQVKSSTVALGYWSDKEKTSDKFVQEPGNSSFRSTVYRTGDIVRADDAGNYLFVGRKDHMIKSRGYRIELSEIELVLTSHPLVRQAVVIAVPDELIGNKIIAYVVQSEGDKMDVHDLSNYCYRFLPKYMVPETFELLSDFPKTSTGKIDRNYFEAKALISTSPTV</sequence>
<evidence type="ECO:0000313" key="4">
    <source>
        <dbReference type="Proteomes" id="UP000756860"/>
    </source>
</evidence>
<dbReference type="InterPro" id="IPR025110">
    <property type="entry name" value="AMP-bd_C"/>
</dbReference>
<dbReference type="EMBL" id="JAHCVK010000002">
    <property type="protein sequence ID" value="MBT0652928.1"/>
    <property type="molecule type" value="Genomic_DNA"/>
</dbReference>
<dbReference type="CDD" id="cd05930">
    <property type="entry name" value="A_NRPS"/>
    <property type="match status" value="1"/>
</dbReference>
<dbReference type="Gene3D" id="3.30.300.30">
    <property type="match status" value="1"/>
</dbReference>
<dbReference type="Pfam" id="PF13193">
    <property type="entry name" value="AMP-binding_C"/>
    <property type="match status" value="1"/>
</dbReference>
<dbReference type="PROSITE" id="PS00455">
    <property type="entry name" value="AMP_BINDING"/>
    <property type="match status" value="1"/>
</dbReference>
<dbReference type="RefSeq" id="WP_214174918.1">
    <property type="nucleotide sequence ID" value="NZ_JAHCVK010000002.1"/>
</dbReference>
<evidence type="ECO:0000313" key="3">
    <source>
        <dbReference type="EMBL" id="MBT0652928.1"/>
    </source>
</evidence>
<organism evidence="3 4">
    <name type="scientific">Geomobilimonas luticola</name>
    <dbReference type="NCBI Taxonomy" id="1114878"/>
    <lineage>
        <taxon>Bacteria</taxon>
        <taxon>Pseudomonadati</taxon>
        <taxon>Thermodesulfobacteriota</taxon>
        <taxon>Desulfuromonadia</taxon>
        <taxon>Geobacterales</taxon>
        <taxon>Geobacteraceae</taxon>
        <taxon>Geomobilimonas</taxon>
    </lineage>
</organism>
<evidence type="ECO:0000259" key="1">
    <source>
        <dbReference type="Pfam" id="PF00501"/>
    </source>
</evidence>
<gene>
    <name evidence="3" type="ORF">KI810_07660</name>
</gene>
<dbReference type="InterPro" id="IPR020845">
    <property type="entry name" value="AMP-binding_CS"/>
</dbReference>
<proteinExistence type="predicted"/>
<protein>
    <submittedName>
        <fullName evidence="3">Amino acid adenylation domain-containing protein</fullName>
    </submittedName>
</protein>
<name>A0ABS5SC24_9BACT</name>
<accession>A0ABS5SC24</accession>
<feature type="domain" description="AMP-dependent synthetase/ligase" evidence="1">
    <location>
        <begin position="11"/>
        <end position="383"/>
    </location>
</feature>
<feature type="domain" description="AMP-binding enzyme C-terminal" evidence="2">
    <location>
        <begin position="442"/>
        <end position="517"/>
    </location>
</feature>
<dbReference type="InterPro" id="IPR045851">
    <property type="entry name" value="AMP-bd_C_sf"/>
</dbReference>
<dbReference type="NCBIfam" id="TIGR01733">
    <property type="entry name" value="AA-adenyl-dom"/>
    <property type="match status" value="1"/>
</dbReference>
<comment type="caution">
    <text evidence="3">The sequence shown here is derived from an EMBL/GenBank/DDBJ whole genome shotgun (WGS) entry which is preliminary data.</text>
</comment>
<dbReference type="PANTHER" id="PTHR45527">
    <property type="entry name" value="NONRIBOSOMAL PEPTIDE SYNTHETASE"/>
    <property type="match status" value="1"/>
</dbReference>
<dbReference type="InterPro" id="IPR000873">
    <property type="entry name" value="AMP-dep_synth/lig_dom"/>
</dbReference>
<dbReference type="Gene3D" id="3.40.50.12780">
    <property type="entry name" value="N-terminal domain of ligase-like"/>
    <property type="match status" value="1"/>
</dbReference>
<dbReference type="InterPro" id="IPR042099">
    <property type="entry name" value="ANL_N_sf"/>
</dbReference>
<dbReference type="InterPro" id="IPR010071">
    <property type="entry name" value="AA_adenyl_dom"/>
</dbReference>
<dbReference type="Pfam" id="PF00501">
    <property type="entry name" value="AMP-binding"/>
    <property type="match status" value="1"/>
</dbReference>
<evidence type="ECO:0000259" key="2">
    <source>
        <dbReference type="Pfam" id="PF13193"/>
    </source>
</evidence>
<dbReference type="SUPFAM" id="SSF56801">
    <property type="entry name" value="Acetyl-CoA synthetase-like"/>
    <property type="match status" value="1"/>
</dbReference>
<keyword evidence="4" id="KW-1185">Reference proteome</keyword>